<keyword evidence="1" id="KW-0472">Membrane</keyword>
<feature type="transmembrane region" description="Helical" evidence="1">
    <location>
        <begin position="34"/>
        <end position="61"/>
    </location>
</feature>
<evidence type="ECO:0000313" key="3">
    <source>
        <dbReference type="Proteomes" id="UP000297245"/>
    </source>
</evidence>
<gene>
    <name evidence="2" type="ORF">K435DRAFT_799284</name>
</gene>
<dbReference type="EMBL" id="ML179235">
    <property type="protein sequence ID" value="THU93959.1"/>
    <property type="molecule type" value="Genomic_DNA"/>
</dbReference>
<sequence>MSLEKEDPAVIVFGVDWHRGLKVMTRQVFQGLEVIAGTVVLITDYVLLVPLAYTAVSLLYLRNALDDYPIRYQIPSGPRDVLYTHSIGAPLDRIFVTYCAARGGVWYPEDRLHGTLIGTGLFVPDGFILCVVSLFFNGISVDLVYR</sequence>
<keyword evidence="1" id="KW-0812">Transmembrane</keyword>
<proteinExistence type="predicted"/>
<keyword evidence="3" id="KW-1185">Reference proteome</keyword>
<accession>A0A4S8LWD3</accession>
<organism evidence="2 3">
    <name type="scientific">Dendrothele bispora (strain CBS 962.96)</name>
    <dbReference type="NCBI Taxonomy" id="1314807"/>
    <lineage>
        <taxon>Eukaryota</taxon>
        <taxon>Fungi</taxon>
        <taxon>Dikarya</taxon>
        <taxon>Basidiomycota</taxon>
        <taxon>Agaricomycotina</taxon>
        <taxon>Agaricomycetes</taxon>
        <taxon>Agaricomycetidae</taxon>
        <taxon>Agaricales</taxon>
        <taxon>Agaricales incertae sedis</taxon>
        <taxon>Dendrothele</taxon>
    </lineage>
</organism>
<evidence type="ECO:0000313" key="2">
    <source>
        <dbReference type="EMBL" id="THU93959.1"/>
    </source>
</evidence>
<reference evidence="2 3" key="1">
    <citation type="journal article" date="2019" name="Nat. Ecol. Evol.">
        <title>Megaphylogeny resolves global patterns of mushroom evolution.</title>
        <authorList>
            <person name="Varga T."/>
            <person name="Krizsan K."/>
            <person name="Foldi C."/>
            <person name="Dima B."/>
            <person name="Sanchez-Garcia M."/>
            <person name="Sanchez-Ramirez S."/>
            <person name="Szollosi G.J."/>
            <person name="Szarkandi J.G."/>
            <person name="Papp V."/>
            <person name="Albert L."/>
            <person name="Andreopoulos W."/>
            <person name="Angelini C."/>
            <person name="Antonin V."/>
            <person name="Barry K.W."/>
            <person name="Bougher N.L."/>
            <person name="Buchanan P."/>
            <person name="Buyck B."/>
            <person name="Bense V."/>
            <person name="Catcheside P."/>
            <person name="Chovatia M."/>
            <person name="Cooper J."/>
            <person name="Damon W."/>
            <person name="Desjardin D."/>
            <person name="Finy P."/>
            <person name="Geml J."/>
            <person name="Haridas S."/>
            <person name="Hughes K."/>
            <person name="Justo A."/>
            <person name="Karasinski D."/>
            <person name="Kautmanova I."/>
            <person name="Kiss B."/>
            <person name="Kocsube S."/>
            <person name="Kotiranta H."/>
            <person name="LaButti K.M."/>
            <person name="Lechner B.E."/>
            <person name="Liimatainen K."/>
            <person name="Lipzen A."/>
            <person name="Lukacs Z."/>
            <person name="Mihaltcheva S."/>
            <person name="Morgado L.N."/>
            <person name="Niskanen T."/>
            <person name="Noordeloos M.E."/>
            <person name="Ohm R.A."/>
            <person name="Ortiz-Santana B."/>
            <person name="Ovrebo C."/>
            <person name="Racz N."/>
            <person name="Riley R."/>
            <person name="Savchenko A."/>
            <person name="Shiryaev A."/>
            <person name="Soop K."/>
            <person name="Spirin V."/>
            <person name="Szebenyi C."/>
            <person name="Tomsovsky M."/>
            <person name="Tulloss R.E."/>
            <person name="Uehling J."/>
            <person name="Grigoriev I.V."/>
            <person name="Vagvolgyi C."/>
            <person name="Papp T."/>
            <person name="Martin F.M."/>
            <person name="Miettinen O."/>
            <person name="Hibbett D.S."/>
            <person name="Nagy L.G."/>
        </authorList>
    </citation>
    <scope>NUCLEOTIDE SEQUENCE [LARGE SCALE GENOMIC DNA]</scope>
    <source>
        <strain evidence="2 3">CBS 962.96</strain>
    </source>
</reference>
<name>A0A4S8LWD3_DENBC</name>
<dbReference type="AlphaFoldDB" id="A0A4S8LWD3"/>
<keyword evidence="1" id="KW-1133">Transmembrane helix</keyword>
<dbReference type="OrthoDB" id="3066029at2759"/>
<dbReference type="Proteomes" id="UP000297245">
    <property type="component" value="Unassembled WGS sequence"/>
</dbReference>
<evidence type="ECO:0000256" key="1">
    <source>
        <dbReference type="SAM" id="Phobius"/>
    </source>
</evidence>
<protein>
    <submittedName>
        <fullName evidence="2">Uncharacterized protein</fullName>
    </submittedName>
</protein>